<gene>
    <name evidence="8" type="ORF">SAMN04488116_2396</name>
</gene>
<dbReference type="InterPro" id="IPR036388">
    <property type="entry name" value="WH-like_DNA-bd_sf"/>
</dbReference>
<dbReference type="Pfam" id="PF04542">
    <property type="entry name" value="Sigma70_r2"/>
    <property type="match status" value="1"/>
</dbReference>
<dbReference type="InterPro" id="IPR013325">
    <property type="entry name" value="RNA_pol_sigma_r2"/>
</dbReference>
<dbReference type="PANTHER" id="PTHR43133">
    <property type="entry name" value="RNA POLYMERASE ECF-TYPE SIGMA FACTO"/>
    <property type="match status" value="1"/>
</dbReference>
<dbReference type="OrthoDB" id="9798255at2"/>
<keyword evidence="9" id="KW-1185">Reference proteome</keyword>
<evidence type="ECO:0000259" key="6">
    <source>
        <dbReference type="Pfam" id="PF04542"/>
    </source>
</evidence>
<protein>
    <submittedName>
        <fullName evidence="8">RNA polymerase sigma-70 factor, ECF subfamily</fullName>
    </submittedName>
</protein>
<dbReference type="Gene3D" id="1.10.10.10">
    <property type="entry name" value="Winged helix-like DNA-binding domain superfamily/Winged helix DNA-binding domain"/>
    <property type="match status" value="1"/>
</dbReference>
<evidence type="ECO:0000256" key="3">
    <source>
        <dbReference type="ARBA" id="ARBA00023082"/>
    </source>
</evidence>
<dbReference type="Pfam" id="PF08281">
    <property type="entry name" value="Sigma70_r4_2"/>
    <property type="match status" value="1"/>
</dbReference>
<dbReference type="AlphaFoldDB" id="A0A1M5MDM6"/>
<dbReference type="RefSeq" id="WP_073179819.1">
    <property type="nucleotide sequence ID" value="NZ_FQWL01000003.1"/>
</dbReference>
<keyword evidence="4" id="KW-0238">DNA-binding</keyword>
<reference evidence="9" key="1">
    <citation type="submission" date="2016-11" db="EMBL/GenBank/DDBJ databases">
        <authorList>
            <person name="Varghese N."/>
            <person name="Submissions S."/>
        </authorList>
    </citation>
    <scope>NUCLEOTIDE SEQUENCE [LARGE SCALE GENOMIC DNA]</scope>
    <source>
        <strain evidence="9">DSM 22638</strain>
    </source>
</reference>
<dbReference type="SUPFAM" id="SSF88946">
    <property type="entry name" value="Sigma2 domain of RNA polymerase sigma factors"/>
    <property type="match status" value="1"/>
</dbReference>
<evidence type="ECO:0000256" key="1">
    <source>
        <dbReference type="ARBA" id="ARBA00010641"/>
    </source>
</evidence>
<evidence type="ECO:0000313" key="8">
    <source>
        <dbReference type="EMBL" id="SHG75347.1"/>
    </source>
</evidence>
<dbReference type="GO" id="GO:0006352">
    <property type="term" value="P:DNA-templated transcription initiation"/>
    <property type="evidence" value="ECO:0007669"/>
    <property type="project" value="InterPro"/>
</dbReference>
<dbReference type="EMBL" id="FQWL01000003">
    <property type="protein sequence ID" value="SHG75347.1"/>
    <property type="molecule type" value="Genomic_DNA"/>
</dbReference>
<evidence type="ECO:0000313" key="9">
    <source>
        <dbReference type="Proteomes" id="UP000184532"/>
    </source>
</evidence>
<comment type="similarity">
    <text evidence="1">Belongs to the sigma-70 factor family. ECF subfamily.</text>
</comment>
<evidence type="ECO:0000256" key="4">
    <source>
        <dbReference type="ARBA" id="ARBA00023125"/>
    </source>
</evidence>
<evidence type="ECO:0000259" key="7">
    <source>
        <dbReference type="Pfam" id="PF08281"/>
    </source>
</evidence>
<dbReference type="InterPro" id="IPR007627">
    <property type="entry name" value="RNA_pol_sigma70_r2"/>
</dbReference>
<dbReference type="InterPro" id="IPR039425">
    <property type="entry name" value="RNA_pol_sigma-70-like"/>
</dbReference>
<proteinExistence type="inferred from homology"/>
<organism evidence="8 9">
    <name type="scientific">Flagellimonas flava</name>
    <dbReference type="NCBI Taxonomy" id="570519"/>
    <lineage>
        <taxon>Bacteria</taxon>
        <taxon>Pseudomonadati</taxon>
        <taxon>Bacteroidota</taxon>
        <taxon>Flavobacteriia</taxon>
        <taxon>Flavobacteriales</taxon>
        <taxon>Flavobacteriaceae</taxon>
        <taxon>Flagellimonas</taxon>
    </lineage>
</organism>
<dbReference type="Gene3D" id="1.10.1740.10">
    <property type="match status" value="1"/>
</dbReference>
<dbReference type="InterPro" id="IPR014284">
    <property type="entry name" value="RNA_pol_sigma-70_dom"/>
</dbReference>
<keyword evidence="2" id="KW-0805">Transcription regulation</keyword>
<dbReference type="GO" id="GO:0016987">
    <property type="term" value="F:sigma factor activity"/>
    <property type="evidence" value="ECO:0007669"/>
    <property type="project" value="UniProtKB-KW"/>
</dbReference>
<name>A0A1M5MDM6_9FLAO</name>
<sequence length="165" mass="19398">MQKVSTGNLDLLKVLFERHHRYVYNYLYKMSGDAMLSEDLTQDVFYKLIKYRSSYKNGAFVSWLFSIARNNLKSYYTRNHRLHVDIESISHKTVDDGMEKNEELSQLQLALGKLNESDRELIVLNRYQEIKYEQLATIVGSTPGAVKTRVSRAMKKLKELYFENN</sequence>
<dbReference type="NCBIfam" id="TIGR02937">
    <property type="entry name" value="sigma70-ECF"/>
    <property type="match status" value="1"/>
</dbReference>
<evidence type="ECO:0000256" key="2">
    <source>
        <dbReference type="ARBA" id="ARBA00023015"/>
    </source>
</evidence>
<evidence type="ECO:0000256" key="5">
    <source>
        <dbReference type="ARBA" id="ARBA00023163"/>
    </source>
</evidence>
<keyword evidence="3" id="KW-0731">Sigma factor</keyword>
<dbReference type="STRING" id="570519.SAMN04488116_2396"/>
<dbReference type="CDD" id="cd06171">
    <property type="entry name" value="Sigma70_r4"/>
    <property type="match status" value="1"/>
</dbReference>
<dbReference type="SUPFAM" id="SSF88659">
    <property type="entry name" value="Sigma3 and sigma4 domains of RNA polymerase sigma factors"/>
    <property type="match status" value="1"/>
</dbReference>
<dbReference type="InterPro" id="IPR013324">
    <property type="entry name" value="RNA_pol_sigma_r3/r4-like"/>
</dbReference>
<accession>A0A1M5MDM6</accession>
<feature type="domain" description="RNA polymerase sigma-70 region 2" evidence="6">
    <location>
        <begin position="15"/>
        <end position="81"/>
    </location>
</feature>
<feature type="domain" description="RNA polymerase sigma factor 70 region 4 type 2" evidence="7">
    <location>
        <begin position="106"/>
        <end position="157"/>
    </location>
</feature>
<dbReference type="PANTHER" id="PTHR43133:SF8">
    <property type="entry name" value="RNA POLYMERASE SIGMA FACTOR HI_1459-RELATED"/>
    <property type="match status" value="1"/>
</dbReference>
<dbReference type="InterPro" id="IPR013249">
    <property type="entry name" value="RNA_pol_sigma70_r4_t2"/>
</dbReference>
<dbReference type="Proteomes" id="UP000184532">
    <property type="component" value="Unassembled WGS sequence"/>
</dbReference>
<keyword evidence="5" id="KW-0804">Transcription</keyword>
<dbReference type="GO" id="GO:0003677">
    <property type="term" value="F:DNA binding"/>
    <property type="evidence" value="ECO:0007669"/>
    <property type="project" value="UniProtKB-KW"/>
</dbReference>